<name>A0ABV6U677_9ACTN</name>
<feature type="region of interest" description="Disordered" evidence="1">
    <location>
        <begin position="120"/>
        <end position="145"/>
    </location>
</feature>
<feature type="compositionally biased region" description="Low complexity" evidence="1">
    <location>
        <begin position="122"/>
        <end position="137"/>
    </location>
</feature>
<reference evidence="2 3" key="1">
    <citation type="submission" date="2024-09" db="EMBL/GenBank/DDBJ databases">
        <authorList>
            <person name="Sun Q."/>
            <person name="Mori K."/>
        </authorList>
    </citation>
    <scope>NUCLEOTIDE SEQUENCE [LARGE SCALE GENOMIC DNA]</scope>
    <source>
        <strain evidence="2 3">TBRC 1851</strain>
    </source>
</reference>
<keyword evidence="3" id="KW-1185">Reference proteome</keyword>
<dbReference type="RefSeq" id="WP_394302150.1">
    <property type="nucleotide sequence ID" value="NZ_JBHMQT010000036.1"/>
</dbReference>
<sequence length="145" mass="15298">MSAQARAKRERIRFAAADRFAEGLAPPQVAHWLRVTRKSACEWHRAWKDGGKQALASKGPGGSACQLSDEQITVLEAALDAGPGAHGWSDDQRWTLARITCVIQEHSASPTPRAALPTCCIGSAGRPSGPSAGPPNATRRPSPPG</sequence>
<proteinExistence type="predicted"/>
<dbReference type="Pfam" id="PF13384">
    <property type="entry name" value="HTH_23"/>
    <property type="match status" value="1"/>
</dbReference>
<gene>
    <name evidence="2" type="ORF">ACFHYQ_16725</name>
</gene>
<accession>A0ABV6U677</accession>
<protein>
    <submittedName>
        <fullName evidence="2">Transposase</fullName>
    </submittedName>
</protein>
<dbReference type="EMBL" id="JBHMQT010000036">
    <property type="protein sequence ID" value="MFC0863949.1"/>
    <property type="molecule type" value="Genomic_DNA"/>
</dbReference>
<dbReference type="SUPFAM" id="SSF46689">
    <property type="entry name" value="Homeodomain-like"/>
    <property type="match status" value="1"/>
</dbReference>
<dbReference type="InterPro" id="IPR009057">
    <property type="entry name" value="Homeodomain-like_sf"/>
</dbReference>
<evidence type="ECO:0000313" key="2">
    <source>
        <dbReference type="EMBL" id="MFC0863949.1"/>
    </source>
</evidence>
<evidence type="ECO:0000256" key="1">
    <source>
        <dbReference type="SAM" id="MobiDB-lite"/>
    </source>
</evidence>
<dbReference type="Proteomes" id="UP001589870">
    <property type="component" value="Unassembled WGS sequence"/>
</dbReference>
<evidence type="ECO:0000313" key="3">
    <source>
        <dbReference type="Proteomes" id="UP001589870"/>
    </source>
</evidence>
<organism evidence="2 3">
    <name type="scientific">Sphaerimonospora cavernae</name>
    <dbReference type="NCBI Taxonomy" id="1740611"/>
    <lineage>
        <taxon>Bacteria</taxon>
        <taxon>Bacillati</taxon>
        <taxon>Actinomycetota</taxon>
        <taxon>Actinomycetes</taxon>
        <taxon>Streptosporangiales</taxon>
        <taxon>Streptosporangiaceae</taxon>
        <taxon>Sphaerimonospora</taxon>
    </lineage>
</organism>
<comment type="caution">
    <text evidence="2">The sequence shown here is derived from an EMBL/GenBank/DDBJ whole genome shotgun (WGS) entry which is preliminary data.</text>
</comment>